<proteinExistence type="predicted"/>
<feature type="non-terminal residue" evidence="1">
    <location>
        <position position="44"/>
    </location>
</feature>
<name>A0A699WFC6_TANCI</name>
<protein>
    <submittedName>
        <fullName evidence="1">Uncharacterized protein</fullName>
    </submittedName>
</protein>
<evidence type="ECO:0000313" key="1">
    <source>
        <dbReference type="EMBL" id="GFD45409.1"/>
    </source>
</evidence>
<dbReference type="EMBL" id="BKCJ011647565">
    <property type="protein sequence ID" value="GFD45409.1"/>
    <property type="molecule type" value="Genomic_DNA"/>
</dbReference>
<gene>
    <name evidence="1" type="ORF">Tci_917378</name>
</gene>
<accession>A0A699WFC6</accession>
<reference evidence="1" key="1">
    <citation type="journal article" date="2019" name="Sci. Rep.">
        <title>Draft genome of Tanacetum cinerariifolium, the natural source of mosquito coil.</title>
        <authorList>
            <person name="Yamashiro T."/>
            <person name="Shiraishi A."/>
            <person name="Satake H."/>
            <person name="Nakayama K."/>
        </authorList>
    </citation>
    <scope>NUCLEOTIDE SEQUENCE</scope>
</reference>
<sequence>MLVHMVMIDMKVLVVETETVDITADDVDTVFYSTDVGRSTQVDL</sequence>
<comment type="caution">
    <text evidence="1">The sequence shown here is derived from an EMBL/GenBank/DDBJ whole genome shotgun (WGS) entry which is preliminary data.</text>
</comment>
<dbReference type="AlphaFoldDB" id="A0A699WFC6"/>
<organism evidence="1">
    <name type="scientific">Tanacetum cinerariifolium</name>
    <name type="common">Dalmatian daisy</name>
    <name type="synonym">Chrysanthemum cinerariifolium</name>
    <dbReference type="NCBI Taxonomy" id="118510"/>
    <lineage>
        <taxon>Eukaryota</taxon>
        <taxon>Viridiplantae</taxon>
        <taxon>Streptophyta</taxon>
        <taxon>Embryophyta</taxon>
        <taxon>Tracheophyta</taxon>
        <taxon>Spermatophyta</taxon>
        <taxon>Magnoliopsida</taxon>
        <taxon>eudicotyledons</taxon>
        <taxon>Gunneridae</taxon>
        <taxon>Pentapetalae</taxon>
        <taxon>asterids</taxon>
        <taxon>campanulids</taxon>
        <taxon>Asterales</taxon>
        <taxon>Asteraceae</taxon>
        <taxon>Asteroideae</taxon>
        <taxon>Anthemideae</taxon>
        <taxon>Anthemidinae</taxon>
        <taxon>Tanacetum</taxon>
    </lineage>
</organism>